<dbReference type="InterPro" id="IPR018228">
    <property type="entry name" value="DNase_TatD-rel_CS"/>
</dbReference>
<organism evidence="3 4">
    <name type="scientific">Ferrimonas pelagia</name>
    <dbReference type="NCBI Taxonomy" id="1177826"/>
    <lineage>
        <taxon>Bacteria</taxon>
        <taxon>Pseudomonadati</taxon>
        <taxon>Pseudomonadota</taxon>
        <taxon>Gammaproteobacteria</taxon>
        <taxon>Alteromonadales</taxon>
        <taxon>Ferrimonadaceae</taxon>
        <taxon>Ferrimonas</taxon>
    </lineage>
</organism>
<comment type="caution">
    <text evidence="3">The sequence shown here is derived from an EMBL/GenBank/DDBJ whole genome shotgun (WGS) entry which is preliminary data.</text>
</comment>
<gene>
    <name evidence="3" type="ORF">GCM10023333_27970</name>
</gene>
<dbReference type="PROSITE" id="PS01091">
    <property type="entry name" value="TATD_3"/>
    <property type="match status" value="1"/>
</dbReference>
<dbReference type="Gene3D" id="3.20.20.140">
    <property type="entry name" value="Metal-dependent hydrolases"/>
    <property type="match status" value="1"/>
</dbReference>
<keyword evidence="2 3" id="KW-0378">Hydrolase</keyword>
<dbReference type="GO" id="GO:0016787">
    <property type="term" value="F:hydrolase activity"/>
    <property type="evidence" value="ECO:0007669"/>
    <property type="project" value="UniProtKB-KW"/>
</dbReference>
<dbReference type="PANTHER" id="PTHR46124:SF3">
    <property type="entry name" value="HYDROLASE"/>
    <property type="match status" value="1"/>
</dbReference>
<keyword evidence="4" id="KW-1185">Reference proteome</keyword>
<dbReference type="EMBL" id="BAABJZ010000090">
    <property type="protein sequence ID" value="GAA4893167.1"/>
    <property type="molecule type" value="Genomic_DNA"/>
</dbReference>
<accession>A0ABP9F390</accession>
<dbReference type="RefSeq" id="WP_345336043.1">
    <property type="nucleotide sequence ID" value="NZ_BAABJZ010000090.1"/>
</dbReference>
<dbReference type="CDD" id="cd01310">
    <property type="entry name" value="TatD_DNAse"/>
    <property type="match status" value="1"/>
</dbReference>
<evidence type="ECO:0000256" key="2">
    <source>
        <dbReference type="ARBA" id="ARBA00022801"/>
    </source>
</evidence>
<dbReference type="SUPFAM" id="SSF51556">
    <property type="entry name" value="Metallo-dependent hydrolases"/>
    <property type="match status" value="1"/>
</dbReference>
<dbReference type="PANTHER" id="PTHR46124">
    <property type="entry name" value="D-AMINOACYL-TRNA DEACYLASE"/>
    <property type="match status" value="1"/>
</dbReference>
<dbReference type="Proteomes" id="UP001499988">
    <property type="component" value="Unassembled WGS sequence"/>
</dbReference>
<evidence type="ECO:0000313" key="3">
    <source>
        <dbReference type="EMBL" id="GAA4893167.1"/>
    </source>
</evidence>
<dbReference type="InterPro" id="IPR001130">
    <property type="entry name" value="TatD-like"/>
</dbReference>
<protein>
    <submittedName>
        <fullName evidence="3">TatD family hydrolase</fullName>
    </submittedName>
</protein>
<proteinExistence type="inferred from homology"/>
<sequence>MKLTDIAVNLAGQRFDKDRDDVVRRASEAGVRRLLSLASDLDEASVCIAHAQHYANVYATAGVHPHHASAWCADSLPRLKQQLQHPKVIAVGECGLDYNRDYSPRPAQREAFAAQLALAAELSMPVLLHCREAYADFLPLLARYRADLPGAVLHCFTGSGAELDAALALDLHIGITGWICDERRGGELRQLVTRIPAHRLLLETDAPYLLPRDLRPKPKSSRNEPAYLPHIAQAVARLRHVPLETLCRQCEDNVKQLFPL</sequence>
<comment type="similarity">
    <text evidence="1">Belongs to the metallo-dependent hydrolases superfamily. TatD-type hydrolase family.</text>
</comment>
<name>A0ABP9F390_9GAMM</name>
<dbReference type="Pfam" id="PF01026">
    <property type="entry name" value="TatD_DNase"/>
    <property type="match status" value="1"/>
</dbReference>
<reference evidence="4" key="1">
    <citation type="journal article" date="2019" name="Int. J. Syst. Evol. Microbiol.">
        <title>The Global Catalogue of Microorganisms (GCM) 10K type strain sequencing project: providing services to taxonomists for standard genome sequencing and annotation.</title>
        <authorList>
            <consortium name="The Broad Institute Genomics Platform"/>
            <consortium name="The Broad Institute Genome Sequencing Center for Infectious Disease"/>
            <person name="Wu L."/>
            <person name="Ma J."/>
        </authorList>
    </citation>
    <scope>NUCLEOTIDE SEQUENCE [LARGE SCALE GENOMIC DNA]</scope>
    <source>
        <strain evidence="4">JCM 18401</strain>
    </source>
</reference>
<evidence type="ECO:0000256" key="1">
    <source>
        <dbReference type="ARBA" id="ARBA00009275"/>
    </source>
</evidence>
<evidence type="ECO:0000313" key="4">
    <source>
        <dbReference type="Proteomes" id="UP001499988"/>
    </source>
</evidence>
<dbReference type="InterPro" id="IPR032466">
    <property type="entry name" value="Metal_Hydrolase"/>
</dbReference>
<dbReference type="PIRSF" id="PIRSF005902">
    <property type="entry name" value="DNase_TatD"/>
    <property type="match status" value="1"/>
</dbReference>